<proteinExistence type="predicted"/>
<dbReference type="WBParaSite" id="SSTP_0000034900.1">
    <property type="protein sequence ID" value="SSTP_0000034900.1"/>
    <property type="gene ID" value="SSTP_0000034900"/>
</dbReference>
<dbReference type="WBParaSite" id="TCONS_00016431.p1">
    <property type="protein sequence ID" value="TCONS_00016431.p1"/>
    <property type="gene ID" value="XLOC_011032"/>
</dbReference>
<organism evidence="4">
    <name type="scientific">Strongyloides stercoralis</name>
    <name type="common">Threadworm</name>
    <dbReference type="NCBI Taxonomy" id="6248"/>
    <lineage>
        <taxon>Eukaryota</taxon>
        <taxon>Metazoa</taxon>
        <taxon>Ecdysozoa</taxon>
        <taxon>Nematoda</taxon>
        <taxon>Chromadorea</taxon>
        <taxon>Rhabditida</taxon>
        <taxon>Tylenchina</taxon>
        <taxon>Panagrolaimomorpha</taxon>
        <taxon>Strongyloidoidea</taxon>
        <taxon>Strongyloididae</taxon>
        <taxon>Strongyloides</taxon>
    </lineage>
</organism>
<evidence type="ECO:0000256" key="2">
    <source>
        <dbReference type="SAM" id="SignalP"/>
    </source>
</evidence>
<accession>A0A0K0DSY7</accession>
<dbReference type="AlphaFoldDB" id="A0A0K0DSY7"/>
<feature type="region of interest" description="Disordered" evidence="1">
    <location>
        <begin position="142"/>
        <end position="164"/>
    </location>
</feature>
<feature type="chain" id="PRO_5005326948" evidence="2">
    <location>
        <begin position="23"/>
        <end position="164"/>
    </location>
</feature>
<feature type="compositionally biased region" description="Low complexity" evidence="1">
    <location>
        <begin position="154"/>
        <end position="164"/>
    </location>
</feature>
<name>A0A0K0DSY7_STRER</name>
<evidence type="ECO:0000313" key="4">
    <source>
        <dbReference type="WBParaSite" id="SSTP_0000034900.1"/>
    </source>
</evidence>
<feature type="signal peptide" evidence="2">
    <location>
        <begin position="1"/>
        <end position="22"/>
    </location>
</feature>
<evidence type="ECO:0000256" key="1">
    <source>
        <dbReference type="SAM" id="MobiDB-lite"/>
    </source>
</evidence>
<evidence type="ECO:0000313" key="3">
    <source>
        <dbReference type="Proteomes" id="UP000035681"/>
    </source>
</evidence>
<dbReference type="Proteomes" id="UP000035681">
    <property type="component" value="Unplaced"/>
</dbReference>
<reference evidence="4" key="1">
    <citation type="submission" date="2015-08" db="UniProtKB">
        <authorList>
            <consortium name="WormBaseParasite"/>
        </authorList>
    </citation>
    <scope>IDENTIFICATION</scope>
</reference>
<keyword evidence="2" id="KW-0732">Signal</keyword>
<keyword evidence="3" id="KW-1185">Reference proteome</keyword>
<protein>
    <submittedName>
        <fullName evidence="4 5">Cystatin domain-containing protein</fullName>
    </submittedName>
</protein>
<sequence length="164" mass="19188">MKYLAILIILFLFFVSNLYTKAVTKNLGWAPFDINEKDASEIAENATDIYNKKYTSTFQFKKVTEVEWNTKPFAPKRPFALRIYFTAQTDYTDLAEDPDLEREEDLYYNAKFCVICWVNTNNQTVMTVLKLTNENDDQDKECKLDYEGNKKNVKTTTTSNKPPR</sequence>
<evidence type="ECO:0000313" key="5">
    <source>
        <dbReference type="WBParaSite" id="TCONS_00016431.p1"/>
    </source>
</evidence>